<evidence type="ECO:0000313" key="6">
    <source>
        <dbReference type="EMBL" id="CAG8467984.1"/>
    </source>
</evidence>
<dbReference type="FunFam" id="3.40.50.300:FF:000093">
    <property type="entry name" value="Fidgetin-like 1"/>
    <property type="match status" value="1"/>
</dbReference>
<dbReference type="GO" id="GO:0006397">
    <property type="term" value="P:mRNA processing"/>
    <property type="evidence" value="ECO:0007669"/>
    <property type="project" value="InterPro"/>
</dbReference>
<dbReference type="InterPro" id="IPR041569">
    <property type="entry name" value="AAA_lid_3"/>
</dbReference>
<dbReference type="InterPro" id="IPR003593">
    <property type="entry name" value="AAA+_ATPase"/>
</dbReference>
<feature type="domain" description="G-patch" evidence="5">
    <location>
        <begin position="167"/>
        <end position="187"/>
    </location>
</feature>
<dbReference type="OrthoDB" id="10251136at2759"/>
<dbReference type="Proteomes" id="UP000789739">
    <property type="component" value="Unassembled WGS sequence"/>
</dbReference>
<evidence type="ECO:0000256" key="3">
    <source>
        <dbReference type="ARBA" id="ARBA00022840"/>
    </source>
</evidence>
<sequence>MSKRKFRNDTGDEEEYESGSFVTYGTSLPNVNSEDKDKGKYQPVWKQEVRDERGLRRLHGAFKGGWSAGYFNTVGSKEGWTPTSFVSSRGKRIDRKESKPEDFMDEEDLEELGQTQKLVTTEDFDAFGSTARDLARKRAIATAMNESGSVLGVLPDRFIDDLVMPNREPIGIRLLKQMGWREGQGVGPRVPARSRKEDGESGSDVDSTYTSDITFAPKDTQLIQFNQKNNNFGLGFDPYENAPEFHRKQDKSKGVGDTYLQKSHKDSLPMRGGIGVGALEDEDEDYIYDGPSISDYLRSLVDEDEDTFVMGRKETKTKQHSASNTLSKRDRGICRDNKLPLVGFILARRPVPLDKWFSPPDLPAGFTPFHIFDTPGPATETDEQEHDLPKEPDDNKDPQITRETNTNQITKKANVFLKGPSMISSRFVSGGSLTGHELSKPEGGLNVKPIIPEVKIQKSETESAITSTAESAARMNMFGPLTRTKVDFYPNRLLCKRFNVANPHPHYKAEKSTGKTEKGQRDVLNKETFDNIIMQSNIENFAVLSQDEQKPQSPKCKRTPEDNTDEQKPQSPKRKRIPDESEDNIIKQSNINIENFFGPGLVSRDEQKPQSPKRKRTPDASEDDATSSVKKLKDGRSVDDAKSRHERDEKDKGKEVTRQQDGGERRSTTLDENGKALDKKYRALASSSNDSSSSAYMRLAASNYRDALMLLSSDTPNSFVEHLDSEEMADKVWQLYDECWIDSKNGMDKIINGEVDRVLKSKEKEGVRSFIKEVKSGLDMDVVGQMECSIDDEYDTLEVPDINGLLQFAKTDKLSDTPESNQPSASMLRQAQLDKRQFGSHTSQAAQDVSHNTQKLTTEYPQSKRQPRTASSLISSYFIKNPNNKKPLVRTDHNLFAKNSIPCKPNQSQSNKMDIDDKATNARNTGFSNGLPNLHNKKTSDDMEIDEECEKPAVCGSFVTAKQQLAAEAKRKSRFQQSQNADDESTQYNYSANLRRRLLSSTDVGKRGKFVSPLLKRECAEEGREVTRNRAKLLKPVENEEPVDERLRNIDPKMVEMIQNEIMDKTPNVTWDDIAGLEHAKKTIQEAVTWPMLRPDIFTGLRGPPKGLLLFGPPGTGKTLIGKCIASQSGATFFSISSSSLTSKWVGDGEKMVRALFAVARVNQPAVVFVDEIDSLLTQRTDGEFEASRRIKTEFLVQFDGVKTAAEEEDRILIVGATNRPQEIDEAARRRFRKRLYIPLPEHDGRYGIICNLLKKQKHSLSEEETHEICKRAEGYSGSDMDGLCREAALGPIRTIEDIRSISADDVRPMTFQVRASVSTSDLEIYQTWNEKYEMGLILSFKEISRVRYVSVRERKKPIGTDSNLLLMQNYD</sequence>
<gene>
    <name evidence="6" type="ORF">PBRASI_LOCUS929</name>
</gene>
<evidence type="ECO:0000256" key="1">
    <source>
        <dbReference type="ARBA" id="ARBA00006914"/>
    </source>
</evidence>
<organism evidence="6 7">
    <name type="scientific">Paraglomus brasilianum</name>
    <dbReference type="NCBI Taxonomy" id="144538"/>
    <lineage>
        <taxon>Eukaryota</taxon>
        <taxon>Fungi</taxon>
        <taxon>Fungi incertae sedis</taxon>
        <taxon>Mucoromycota</taxon>
        <taxon>Glomeromycotina</taxon>
        <taxon>Glomeromycetes</taxon>
        <taxon>Paraglomerales</taxon>
        <taxon>Paraglomeraceae</taxon>
        <taxon>Paraglomus</taxon>
    </lineage>
</organism>
<dbReference type="Pfam" id="PF01585">
    <property type="entry name" value="G-patch"/>
    <property type="match status" value="1"/>
</dbReference>
<keyword evidence="7" id="KW-1185">Reference proteome</keyword>
<proteinExistence type="inferred from homology"/>
<feature type="region of interest" description="Disordered" evidence="4">
    <location>
        <begin position="836"/>
        <end position="869"/>
    </location>
</feature>
<feature type="compositionally biased region" description="Basic and acidic residues" evidence="4">
    <location>
        <begin position="386"/>
        <end position="400"/>
    </location>
</feature>
<dbReference type="Gene3D" id="1.10.8.60">
    <property type="match status" value="1"/>
</dbReference>
<feature type="region of interest" description="Disordered" evidence="4">
    <location>
        <begin position="82"/>
        <end position="107"/>
    </location>
</feature>
<dbReference type="PANTHER" id="PTHR23074:SF17">
    <property type="entry name" value="FIDGETIN-LIKE PROTEIN 1"/>
    <property type="match status" value="1"/>
</dbReference>
<dbReference type="EMBL" id="CAJVPI010000053">
    <property type="protein sequence ID" value="CAG8467984.1"/>
    <property type="molecule type" value="Genomic_DNA"/>
</dbReference>
<dbReference type="GO" id="GO:0005524">
    <property type="term" value="F:ATP binding"/>
    <property type="evidence" value="ECO:0007669"/>
    <property type="project" value="UniProtKB-KW"/>
</dbReference>
<dbReference type="Pfam" id="PF00004">
    <property type="entry name" value="AAA"/>
    <property type="match status" value="1"/>
</dbReference>
<dbReference type="PROSITE" id="PS00674">
    <property type="entry name" value="AAA"/>
    <property type="match status" value="1"/>
</dbReference>
<dbReference type="InterPro" id="IPR003960">
    <property type="entry name" value="ATPase_AAA_CS"/>
</dbReference>
<keyword evidence="2" id="KW-0547">Nucleotide-binding</keyword>
<dbReference type="PROSITE" id="PS50174">
    <property type="entry name" value="G_PATCH"/>
    <property type="match status" value="1"/>
</dbReference>
<comment type="caution">
    <text evidence="6">The sequence shown here is derived from an EMBL/GenBank/DDBJ whole genome shotgun (WGS) entry which is preliminary data.</text>
</comment>
<feature type="region of interest" description="Disordered" evidence="4">
    <location>
        <begin position="1"/>
        <end position="44"/>
    </location>
</feature>
<feature type="compositionally biased region" description="Basic and acidic residues" evidence="4">
    <location>
        <begin position="558"/>
        <end position="568"/>
    </location>
</feature>
<dbReference type="InterPro" id="IPR011666">
    <property type="entry name" value="DUF1604"/>
</dbReference>
<feature type="compositionally biased region" description="Polar residues" evidence="4">
    <location>
        <begin position="20"/>
        <end position="32"/>
    </location>
</feature>
<dbReference type="Gene3D" id="3.40.50.300">
    <property type="entry name" value="P-loop containing nucleotide triphosphate hydrolases"/>
    <property type="match status" value="1"/>
</dbReference>
<reference evidence="6" key="1">
    <citation type="submission" date="2021-06" db="EMBL/GenBank/DDBJ databases">
        <authorList>
            <person name="Kallberg Y."/>
            <person name="Tangrot J."/>
            <person name="Rosling A."/>
        </authorList>
    </citation>
    <scope>NUCLEOTIDE SEQUENCE</scope>
    <source>
        <strain evidence="6">BR232B</strain>
    </source>
</reference>
<name>A0A9N8VXP8_9GLOM</name>
<evidence type="ECO:0000256" key="2">
    <source>
        <dbReference type="ARBA" id="ARBA00022741"/>
    </source>
</evidence>
<comment type="similarity">
    <text evidence="1">Belongs to the AAA ATPase family.</text>
</comment>
<dbReference type="SMART" id="SM00382">
    <property type="entry name" value="AAA"/>
    <property type="match status" value="1"/>
</dbReference>
<feature type="region of interest" description="Disordered" evidence="4">
    <location>
        <begin position="372"/>
        <end position="408"/>
    </location>
</feature>
<dbReference type="PANTHER" id="PTHR23074">
    <property type="entry name" value="AAA DOMAIN-CONTAINING"/>
    <property type="match status" value="1"/>
</dbReference>
<dbReference type="Pfam" id="PF07713">
    <property type="entry name" value="DUF1604"/>
    <property type="match status" value="1"/>
</dbReference>
<accession>A0A9N8VXP8</accession>
<dbReference type="SUPFAM" id="SSF52540">
    <property type="entry name" value="P-loop containing nucleoside triphosphate hydrolases"/>
    <property type="match status" value="1"/>
</dbReference>
<feature type="region of interest" description="Disordered" evidence="4">
    <location>
        <begin position="544"/>
        <end position="675"/>
    </location>
</feature>
<dbReference type="FunFam" id="1.10.8.60:FF:000022">
    <property type="entry name" value="Fidgetin like 1"/>
    <property type="match status" value="1"/>
</dbReference>
<protein>
    <submittedName>
        <fullName evidence="6">7267_t:CDS:1</fullName>
    </submittedName>
</protein>
<dbReference type="InterPro" id="IPR050304">
    <property type="entry name" value="MT-severing_AAA_ATPase"/>
</dbReference>
<dbReference type="Pfam" id="PF17862">
    <property type="entry name" value="AAA_lid_3"/>
    <property type="match status" value="1"/>
</dbReference>
<feature type="compositionally biased region" description="Polar residues" evidence="4">
    <location>
        <begin position="839"/>
        <end position="869"/>
    </location>
</feature>
<dbReference type="InterPro" id="IPR003959">
    <property type="entry name" value="ATPase_AAA_core"/>
</dbReference>
<dbReference type="InterPro" id="IPR027417">
    <property type="entry name" value="P-loop_NTPase"/>
</dbReference>
<feature type="region of interest" description="Disordered" evidence="4">
    <location>
        <begin position="183"/>
        <end position="210"/>
    </location>
</feature>
<evidence type="ECO:0000313" key="7">
    <source>
        <dbReference type="Proteomes" id="UP000789739"/>
    </source>
</evidence>
<dbReference type="GO" id="GO:0003676">
    <property type="term" value="F:nucleic acid binding"/>
    <property type="evidence" value="ECO:0007669"/>
    <property type="project" value="InterPro"/>
</dbReference>
<keyword evidence="3" id="KW-0067">ATP-binding</keyword>
<dbReference type="InterPro" id="IPR000467">
    <property type="entry name" value="G_patch_dom"/>
</dbReference>
<feature type="compositionally biased region" description="Basic and acidic residues" evidence="4">
    <location>
        <begin position="631"/>
        <end position="675"/>
    </location>
</feature>
<evidence type="ECO:0000259" key="5">
    <source>
        <dbReference type="PROSITE" id="PS50174"/>
    </source>
</evidence>
<dbReference type="GO" id="GO:0016887">
    <property type="term" value="F:ATP hydrolysis activity"/>
    <property type="evidence" value="ECO:0007669"/>
    <property type="project" value="InterPro"/>
</dbReference>
<evidence type="ECO:0000256" key="4">
    <source>
        <dbReference type="SAM" id="MobiDB-lite"/>
    </source>
</evidence>